<dbReference type="PANTHER" id="PTHR11439:SF483">
    <property type="entry name" value="PEPTIDE SYNTHASE GLIP-LIKE, PUTATIVE (AFU_ORTHOLOGUE AFUA_3G12920)-RELATED"/>
    <property type="match status" value="1"/>
</dbReference>
<protein>
    <submittedName>
        <fullName evidence="2">Putative Copia-like polyprotein/retrotransposon</fullName>
    </submittedName>
</protein>
<comment type="caution">
    <text evidence="2">The sequence shown here is derived from an EMBL/GenBank/DDBJ whole genome shotgun (WGS) entry which is preliminary data.</text>
</comment>
<gene>
    <name evidence="2" type="ORF">V565_328450</name>
</gene>
<dbReference type="STRING" id="1423351.A0A074RJW6"/>
<dbReference type="OrthoDB" id="3344688at2759"/>
<dbReference type="CDD" id="cd09272">
    <property type="entry name" value="RNase_HI_RT_Ty1"/>
    <property type="match status" value="1"/>
</dbReference>
<dbReference type="HOGENOM" id="CLU_001650_21_3_1"/>
<dbReference type="EMBL" id="AZST01002353">
    <property type="protein sequence ID" value="KEP45023.1"/>
    <property type="molecule type" value="Genomic_DNA"/>
</dbReference>
<dbReference type="AlphaFoldDB" id="A0A074RJW6"/>
<dbReference type="PANTHER" id="PTHR11439">
    <property type="entry name" value="GAG-POL-RELATED RETROTRANSPOSON"/>
    <property type="match status" value="1"/>
</dbReference>
<proteinExistence type="predicted"/>
<dbReference type="InterPro" id="IPR013103">
    <property type="entry name" value="RVT_2"/>
</dbReference>
<evidence type="ECO:0000313" key="2">
    <source>
        <dbReference type="EMBL" id="KEP45023.1"/>
    </source>
</evidence>
<name>A0A074RJW6_9AGAM</name>
<evidence type="ECO:0000313" key="3">
    <source>
        <dbReference type="Proteomes" id="UP000027456"/>
    </source>
</evidence>
<dbReference type="Pfam" id="PF07727">
    <property type="entry name" value="RVT_2"/>
    <property type="match status" value="1"/>
</dbReference>
<dbReference type="SUPFAM" id="SSF56672">
    <property type="entry name" value="DNA/RNA polymerases"/>
    <property type="match status" value="1"/>
</dbReference>
<reference evidence="2 3" key="1">
    <citation type="submission" date="2013-12" db="EMBL/GenBank/DDBJ databases">
        <authorList>
            <person name="Cubeta M."/>
            <person name="Pakala S."/>
            <person name="Fedorova N."/>
            <person name="Thomas E."/>
            <person name="Dean R."/>
            <person name="Jabaji S."/>
            <person name="Neate S."/>
            <person name="Toda T."/>
            <person name="Tavantzis S."/>
            <person name="Vilgalys R."/>
            <person name="Bharathan N."/>
            <person name="Pakala S."/>
            <person name="Losada L.S."/>
            <person name="Zafar N."/>
            <person name="Nierman W."/>
        </authorList>
    </citation>
    <scope>NUCLEOTIDE SEQUENCE [LARGE SCALE GENOMIC DNA]</scope>
    <source>
        <strain evidence="2 3">123E</strain>
    </source>
</reference>
<organism evidence="2 3">
    <name type="scientific">Rhizoctonia solani 123E</name>
    <dbReference type="NCBI Taxonomy" id="1423351"/>
    <lineage>
        <taxon>Eukaryota</taxon>
        <taxon>Fungi</taxon>
        <taxon>Dikarya</taxon>
        <taxon>Basidiomycota</taxon>
        <taxon>Agaricomycotina</taxon>
        <taxon>Agaricomycetes</taxon>
        <taxon>Cantharellales</taxon>
        <taxon>Ceratobasidiaceae</taxon>
        <taxon>Rhizoctonia</taxon>
    </lineage>
</organism>
<feature type="domain" description="Reverse transcriptase Ty1/copia-type" evidence="1">
    <location>
        <begin position="104"/>
        <end position="242"/>
    </location>
</feature>
<keyword evidence="3" id="KW-1185">Reference proteome</keyword>
<dbReference type="InterPro" id="IPR043502">
    <property type="entry name" value="DNA/RNA_pol_sf"/>
</dbReference>
<accession>A0A074RJW6</accession>
<sequence>MPASATCHASPYDRIYAPKIDVDSLLAELRPFDNPIRPEYGAEVFNYAATLTDTPTHITQNTFILGVQGLNTIPVTYEDARYGPDWEKWMPAYNKELDAFWEKDVWSFTPRPEDKLLTVDSQLVFNIKHDEHGNLHTYKVCIVAKGFTQQYGVNYAFTNSPTPSLDIICTLMAVAVHQNLDIHQVDVSSAFLNAPLDEDDGPIYMEMPLGYDHPEYPRKDFVMRLNKAVYGLKQSPHAWNITKIVAYTYLVLYVDNILICATAEVLETVKSEIMAIFLSKDLGHARHFMGIKIDHNPSTRTLKILMPDYVKQLVVRFGLDKAAHKRDPISATHGLKRGPRVTDPAAISFYATAMGALLWPALTARPEIGFAVSMLSLANHFFTKGHMNAIKHIITYLASTPNDGITYDGRRRFIEHTFADANWGADHDGERKSQSGFIVMLAGGAISWGSKRQKSVALSTKEAEFYAISEATAVTLTTQQNLRGLGYEVDTPTIIFNDNQGIIAAFSDPLADPRPKHIDIKFNFARDAANNGATILNYIRSADNWADIFTKALPYPLFSTLRAQILNSHSDVEFNDDNTRSGYSIQMLSAKTMIEDHCAKFDCRLDFQIWQECKYVGYTNRWLGN</sequence>
<evidence type="ECO:0000259" key="1">
    <source>
        <dbReference type="Pfam" id="PF07727"/>
    </source>
</evidence>
<dbReference type="Proteomes" id="UP000027456">
    <property type="component" value="Unassembled WGS sequence"/>
</dbReference>